<reference evidence="3 4" key="1">
    <citation type="submission" date="2024-07" db="EMBL/GenBank/DDBJ databases">
        <title>Chromosome-level genome assembly of the water stick insect Ranatra chinensis (Heteroptera: Nepidae).</title>
        <authorList>
            <person name="Liu X."/>
        </authorList>
    </citation>
    <scope>NUCLEOTIDE SEQUENCE [LARGE SCALE GENOMIC DNA]</scope>
    <source>
        <strain evidence="3">Cailab_2021Rc</strain>
        <tissue evidence="3">Muscle</tissue>
    </source>
</reference>
<gene>
    <name evidence="3" type="ORF">AAG570_004753</name>
</gene>
<keyword evidence="4" id="KW-1185">Reference proteome</keyword>
<comment type="caution">
    <text evidence="3">The sequence shown here is derived from an EMBL/GenBank/DDBJ whole genome shotgun (WGS) entry which is preliminary data.</text>
</comment>
<keyword evidence="2" id="KW-0547">Nucleotide-binding</keyword>
<dbReference type="InterPro" id="IPR027417">
    <property type="entry name" value="P-loop_NTPase"/>
</dbReference>
<dbReference type="SUPFAM" id="SSF52540">
    <property type="entry name" value="P-loop containing nucleoside triphosphate hydrolases"/>
    <property type="match status" value="1"/>
</dbReference>
<sequence>MTPYFQGKLYRAKLAIVGDTTVGKTAMVQMFTSDGGKFPKAYNMTFAPEVVTKRIPIHNTEDSVELLIYDSPGTDLYENYLNKFWNKPHLLLYVFDSTNPKTLDSVEGRWVKLVSSCDWFHGRPTASAIFGNKTDMPDRDCTDDQGEAVASRLGSKYFWGSAKDNQGLDEVFYYLAEEFHKFSKRQD</sequence>
<dbReference type="PRINTS" id="PR00449">
    <property type="entry name" value="RASTRNSFRMNG"/>
</dbReference>
<dbReference type="AlphaFoldDB" id="A0ABD0Y1R7"/>
<dbReference type="PANTHER" id="PTHR47978">
    <property type="match status" value="1"/>
</dbReference>
<accession>A0ABD0Y1R7</accession>
<dbReference type="SMART" id="SM00174">
    <property type="entry name" value="RHO"/>
    <property type="match status" value="1"/>
</dbReference>
<dbReference type="PROSITE" id="PS51419">
    <property type="entry name" value="RAB"/>
    <property type="match status" value="1"/>
</dbReference>
<proteinExistence type="inferred from homology"/>
<name>A0ABD0Y1R7_9HEMI</name>
<dbReference type="EMBL" id="JBFDAA010000016">
    <property type="protein sequence ID" value="KAL1117427.1"/>
    <property type="molecule type" value="Genomic_DNA"/>
</dbReference>
<dbReference type="Proteomes" id="UP001558652">
    <property type="component" value="Unassembled WGS sequence"/>
</dbReference>
<dbReference type="SMART" id="SM00173">
    <property type="entry name" value="RAS"/>
    <property type="match status" value="1"/>
</dbReference>
<evidence type="ECO:0000256" key="1">
    <source>
        <dbReference type="ARBA" id="ARBA00006270"/>
    </source>
</evidence>
<evidence type="ECO:0000313" key="3">
    <source>
        <dbReference type="EMBL" id="KAL1117427.1"/>
    </source>
</evidence>
<organism evidence="3 4">
    <name type="scientific">Ranatra chinensis</name>
    <dbReference type="NCBI Taxonomy" id="642074"/>
    <lineage>
        <taxon>Eukaryota</taxon>
        <taxon>Metazoa</taxon>
        <taxon>Ecdysozoa</taxon>
        <taxon>Arthropoda</taxon>
        <taxon>Hexapoda</taxon>
        <taxon>Insecta</taxon>
        <taxon>Pterygota</taxon>
        <taxon>Neoptera</taxon>
        <taxon>Paraneoptera</taxon>
        <taxon>Hemiptera</taxon>
        <taxon>Heteroptera</taxon>
        <taxon>Panheteroptera</taxon>
        <taxon>Nepomorpha</taxon>
        <taxon>Nepidae</taxon>
        <taxon>Ranatrinae</taxon>
        <taxon>Ranatra</taxon>
    </lineage>
</organism>
<dbReference type="GO" id="GO:0000166">
    <property type="term" value="F:nucleotide binding"/>
    <property type="evidence" value="ECO:0007669"/>
    <property type="project" value="UniProtKB-KW"/>
</dbReference>
<evidence type="ECO:0000313" key="4">
    <source>
        <dbReference type="Proteomes" id="UP001558652"/>
    </source>
</evidence>
<evidence type="ECO:0000256" key="2">
    <source>
        <dbReference type="ARBA" id="ARBA00022741"/>
    </source>
</evidence>
<dbReference type="SMART" id="SM00175">
    <property type="entry name" value="RAB"/>
    <property type="match status" value="1"/>
</dbReference>
<dbReference type="Gene3D" id="3.40.50.300">
    <property type="entry name" value="P-loop containing nucleotide triphosphate hydrolases"/>
    <property type="match status" value="1"/>
</dbReference>
<dbReference type="Pfam" id="PF00071">
    <property type="entry name" value="Ras"/>
    <property type="match status" value="1"/>
</dbReference>
<protein>
    <submittedName>
        <fullName evidence="3">Uncharacterized protein</fullName>
    </submittedName>
</protein>
<dbReference type="InterPro" id="IPR001806">
    <property type="entry name" value="Small_GTPase"/>
</dbReference>
<comment type="similarity">
    <text evidence="1">Belongs to the small GTPase superfamily. Rab family.</text>
</comment>